<dbReference type="KEGG" id="vg:32878408"/>
<reference evidence="1 2" key="1">
    <citation type="journal article" date="2017" name="Viruses">
        <title>Differentiation and structure in Sulfolobus islandicus rod-shaped virus populations.</title>
        <authorList>
            <person name="Bautista M.A."/>
            <person name="Black J.A."/>
            <person name="Youngblut N.D."/>
            <person name="Whitaker R.J."/>
        </authorList>
    </citation>
    <scope>NUCLEOTIDE SEQUENCE [LARGE SCALE GENOMIC DNA]</scope>
</reference>
<dbReference type="EMBL" id="KY744228">
    <property type="protein sequence ID" value="ARQ96377.1"/>
    <property type="molecule type" value="Genomic_DNA"/>
</dbReference>
<accession>A0A1X9SJI2</accession>
<evidence type="ECO:0000313" key="1">
    <source>
        <dbReference type="EMBL" id="ARQ96377.1"/>
    </source>
</evidence>
<protein>
    <submittedName>
        <fullName evidence="1">Uncharacterized protein</fullName>
    </submittedName>
</protein>
<dbReference type="RefSeq" id="YP_009362581.1">
    <property type="nucleotide sequence ID" value="NC_034620.1"/>
</dbReference>
<dbReference type="Proteomes" id="UP000202761">
    <property type="component" value="Segment"/>
</dbReference>
<dbReference type="OrthoDB" id="35359at10239"/>
<sequence length="81" mass="9695">MLYICHITCFYLREKMVNKIDIIKIHILSKLEYELINEIVQNKEFDDKDIVDILMLIKNILNEIDTTLTILIRTTQKNNNL</sequence>
<name>A0A1X9SJI2_9VIRU</name>
<organism evidence="1 2">
    <name type="scientific">Sulfolobus islandicus rod-shaped virus 9</name>
    <dbReference type="NCBI Taxonomy" id="1983552"/>
    <lineage>
        <taxon>Viruses</taxon>
        <taxon>Adnaviria</taxon>
        <taxon>Zilligvirae</taxon>
        <taxon>Taleaviricota</taxon>
        <taxon>Tokiviricetes</taxon>
        <taxon>Ligamenvirales</taxon>
        <taxon>Rudiviridae</taxon>
        <taxon>Usarudivirus</taxon>
        <taxon>Usarudivirus aestus</taxon>
        <taxon>Usarudivirus SIRV9</taxon>
    </lineage>
</organism>
<dbReference type="GeneID" id="32878408"/>
<proteinExistence type="predicted"/>
<keyword evidence="2" id="KW-1185">Reference proteome</keyword>
<evidence type="ECO:0000313" key="2">
    <source>
        <dbReference type="Proteomes" id="UP000202761"/>
    </source>
</evidence>